<dbReference type="PANTHER" id="PTHR34418">
    <property type="entry name" value="NUCLEAR PORE COMPLEX PROTEIN NUP214 ISOFORM X1"/>
    <property type="match status" value="1"/>
</dbReference>
<protein>
    <recommendedName>
        <fullName evidence="3">Nuclear pore complex protein NUP214</fullName>
    </recommendedName>
</protein>
<accession>A0A2N9J6Q1</accession>
<evidence type="ECO:0008006" key="3">
    <source>
        <dbReference type="Google" id="ProtNLM"/>
    </source>
</evidence>
<gene>
    <name evidence="2" type="ORF">FSB_LOCUS60072</name>
</gene>
<reference evidence="2" key="1">
    <citation type="submission" date="2018-02" db="EMBL/GenBank/DDBJ databases">
        <authorList>
            <person name="Cohen D.B."/>
            <person name="Kent A.D."/>
        </authorList>
    </citation>
    <scope>NUCLEOTIDE SEQUENCE</scope>
</reference>
<feature type="region of interest" description="Disordered" evidence="1">
    <location>
        <begin position="651"/>
        <end position="731"/>
    </location>
</feature>
<organism evidence="2">
    <name type="scientific">Fagus sylvatica</name>
    <name type="common">Beechnut</name>
    <dbReference type="NCBI Taxonomy" id="28930"/>
    <lineage>
        <taxon>Eukaryota</taxon>
        <taxon>Viridiplantae</taxon>
        <taxon>Streptophyta</taxon>
        <taxon>Embryophyta</taxon>
        <taxon>Tracheophyta</taxon>
        <taxon>Spermatophyta</taxon>
        <taxon>Magnoliopsida</taxon>
        <taxon>eudicotyledons</taxon>
        <taxon>Gunneridae</taxon>
        <taxon>Pentapetalae</taxon>
        <taxon>rosids</taxon>
        <taxon>fabids</taxon>
        <taxon>Fagales</taxon>
        <taxon>Fagaceae</taxon>
        <taxon>Fagus</taxon>
    </lineage>
</organism>
<feature type="region of interest" description="Disordered" evidence="1">
    <location>
        <begin position="1752"/>
        <end position="1779"/>
    </location>
</feature>
<dbReference type="SUPFAM" id="SSF117289">
    <property type="entry name" value="Nucleoporin domain"/>
    <property type="match status" value="1"/>
</dbReference>
<feature type="region of interest" description="Disordered" evidence="1">
    <location>
        <begin position="1488"/>
        <end position="1613"/>
    </location>
</feature>
<feature type="region of interest" description="Disordered" evidence="1">
    <location>
        <begin position="601"/>
        <end position="624"/>
    </location>
</feature>
<feature type="compositionally biased region" description="Polar residues" evidence="1">
    <location>
        <begin position="606"/>
        <end position="619"/>
    </location>
</feature>
<feature type="compositionally biased region" description="Gly residues" evidence="1">
    <location>
        <begin position="1754"/>
        <end position="1772"/>
    </location>
</feature>
<dbReference type="EMBL" id="OIVN01006393">
    <property type="protein sequence ID" value="SPD32190.1"/>
    <property type="molecule type" value="Genomic_DNA"/>
</dbReference>
<dbReference type="PANTHER" id="PTHR34418:SF3">
    <property type="entry name" value="NUCLEAR PORE COMPLEX PROTEIN NUP214"/>
    <property type="match status" value="1"/>
</dbReference>
<feature type="region of interest" description="Disordered" evidence="1">
    <location>
        <begin position="1202"/>
        <end position="1226"/>
    </location>
</feature>
<feature type="compositionally biased region" description="Low complexity" evidence="1">
    <location>
        <begin position="1488"/>
        <end position="1510"/>
    </location>
</feature>
<dbReference type="InterPro" id="IPR044694">
    <property type="entry name" value="NUP214"/>
</dbReference>
<feature type="compositionally biased region" description="Polar residues" evidence="1">
    <location>
        <begin position="715"/>
        <end position="731"/>
    </location>
</feature>
<evidence type="ECO:0000256" key="1">
    <source>
        <dbReference type="SAM" id="MobiDB-lite"/>
    </source>
</evidence>
<name>A0A2N9J6Q1_FAGSY</name>
<feature type="region of interest" description="Disordered" evidence="1">
    <location>
        <begin position="1887"/>
        <end position="1911"/>
    </location>
</feature>
<feature type="region of interest" description="Disordered" evidence="1">
    <location>
        <begin position="1424"/>
        <end position="1445"/>
    </location>
</feature>
<feature type="compositionally biased region" description="Polar residues" evidence="1">
    <location>
        <begin position="1718"/>
        <end position="1733"/>
    </location>
</feature>
<feature type="compositionally biased region" description="Polar residues" evidence="1">
    <location>
        <begin position="1206"/>
        <end position="1226"/>
    </location>
</feature>
<proteinExistence type="predicted"/>
<feature type="compositionally biased region" description="Polar residues" evidence="1">
    <location>
        <begin position="1319"/>
        <end position="1355"/>
    </location>
</feature>
<feature type="region of interest" description="Disordered" evidence="1">
    <location>
        <begin position="546"/>
        <end position="569"/>
    </location>
</feature>
<dbReference type="GO" id="GO:0017056">
    <property type="term" value="F:structural constituent of nuclear pore"/>
    <property type="evidence" value="ECO:0007669"/>
    <property type="project" value="InterPro"/>
</dbReference>
<feature type="compositionally biased region" description="Polar residues" evidence="1">
    <location>
        <begin position="552"/>
        <end position="569"/>
    </location>
</feature>
<dbReference type="GO" id="GO:0006405">
    <property type="term" value="P:RNA export from nucleus"/>
    <property type="evidence" value="ECO:0007669"/>
    <property type="project" value="InterPro"/>
</dbReference>
<sequence length="1911" mass="203246">MDEKNNQIIELEDEIEGERVDTSDYYFHKIGDSVPIHSYSDPIFDPESPPSQPLAVSERLGLIFVAHSNGFCIARTKDVIASAKASSSSSSIQELSIVDVPIGKVHILAISTDNSTLAASIASHIHFFPLSSLLNKEVKPSFSCSLDESSFVKDFKWRKKSGNSYVVLSNSGKLYHGVVDGPFKHVMDDVDAVEWSVKGKFVAVARKNVLTILSSRFKECLCMSLSFKSLLDDSDVNCSAKVDSIRWVRPDCIILGCFRLTADGKEENYLVQVIRSKDGKITDASFEPVVLSFEDLFIGFVDDILPFGSGPHLILSYLEQCELAITANRKNTEKHIVLLGWSLGDELNEVAVVDIERDKWLPRIELQGNDDDNLILGLCVDKVSLYEKVKIQLGVEEQIELSPYCILLCLTLEGKLVMFHVASTKETPVPPEVIFAPSEEEVDTHAAVPVECDISKSSLGLEKPESEHLSLGFRFQEVNKMEFNMKGVSEFSKKSDPKPSDLLSPVVASPVSLKDIISKNQKVESQLNPLSFEAERQQTVPVPKLYQDTDGQRIQPSGQQSTKLDQSSSKASFNMVSDLSKTGFQKIADVGYSTAFGGRSPADIPGQSNHKNLPNSVGTGEQLLGNIGSTSLQSASSQSWSSGNFIFSKDSNTKSSSLPSGSIQGNRTENSGLSFGAANVPGGLAGKPFQLKDSTGTSTSVSSSGRPVQSGGQRTSLGAGNIESSPSGRSVQMSSQEKFALEKSANHKINEMTKELDTLLESIEAKGGFRDACTINHKSSVEALEQGMRTLCDKCGIWKAPLQSLMMCPAAAFPGFPVTKSSVFSLKKHNRGGTQPIGLRQSSCLFPLGGREYEKSMICHRAIGKASIHRIWGLMKLDEPELESCLIQSPTERREKLDLPMPFLESVFFKGTLGWLPLLPFKRDKCTYLTLSIMDERLGEIQNLLDKTVQVLARKMYMEGIVKQASDSRYWDLWNRQKLSSELELKRRHILHMSQDLTNQLIELERHFNNLELNKFSENGGSHVGRRAFQSNFRPSRQTQSLHSLHSTMSSQLAAAEQLSECLSKQMAFLNVGSPVKQQNIKKELFETIGIPYDASFSSPDVTKVSDTPSTKKLLLSSGSTAAKDQSRRNQLSAIKSSEPETARRRRDSLDRSWARFEPSRTTVKRILLQESHKASVNGSSFPMDKQHFSPHMLGSSAVARPLDRTTPSTYSSQSKGIQDTSTKQAPKNPIQFTWANELPGPSQSVGLRSPTLQTDNVSVLSFQSASQFSPLTGKDQTRETRNMAIEHSFSEIAYKPGSVPINEAKSMLQSETNHHQKPSISTILPPQTQSLLKKSSEMSNPSSKETLVTSSTIGTKDRPSTTKGSLFESGENHDSPFSSTFDIPAALSLSGKLQLDVPVGKSEPGENVVLSSTSFVSLSAPSSPMIKSMTAPQSSSTTPTIPTLLSSMPLSRAFTTSNASADANQTVLTSSSSASSSLIISSSGSFPVQASKTSVPSSTPSMSESPKTELQPPMAKSSLKTDKDAGKQVPSLQSEPPKGEVKLKFEPSVTTGPTIEISTGLTSGSQPSFSNMENTAPNVTLNAQPAQPSTARVLFPTPLPTSGSTTGEKNESLDVAVTEEDEMEEEAPETSSPVELSLGTLGAFGIGSTPNATAPKSDPFGIAASSSMSSAFNMTVPSGQLFRPASFSFQSPQSSQPSQLTNSGAFSGGFGTGTTAQSPTQTGFGQPAQVGSGQQALGSVLGTFGQSRQIGTGLPGTGFGSPSGLGGGGGFTSTSSPGGFSSAATGGGFAGISPTGGGFAGVASGVAGFASVASAGGTGGFSGGGFSGAPSAGGGFAGAPSVVGGFAGAPSAGGGFAGAPSAGGAFAGAPSAGGGFGAFSSQQGSSGFSAFSSSTGGTGKPPELFTQMRK</sequence>
<feature type="compositionally biased region" description="Polar residues" evidence="1">
    <location>
        <begin position="651"/>
        <end position="673"/>
    </location>
</feature>
<feature type="compositionally biased region" description="Low complexity" evidence="1">
    <location>
        <begin position="1688"/>
        <end position="1706"/>
    </location>
</feature>
<evidence type="ECO:0000313" key="2">
    <source>
        <dbReference type="EMBL" id="SPD32190.1"/>
    </source>
</evidence>
<feature type="compositionally biased region" description="Low complexity" evidence="1">
    <location>
        <begin position="1115"/>
        <end position="1124"/>
    </location>
</feature>
<feature type="compositionally biased region" description="Low complexity" evidence="1">
    <location>
        <begin position="694"/>
        <end position="714"/>
    </location>
</feature>
<feature type="compositionally biased region" description="Basic and acidic residues" evidence="1">
    <location>
        <begin position="1138"/>
        <end position="1150"/>
    </location>
</feature>
<feature type="region of interest" description="Disordered" evidence="1">
    <location>
        <begin position="1688"/>
        <end position="1733"/>
    </location>
</feature>
<feature type="region of interest" description="Disordered" evidence="1">
    <location>
        <begin position="1115"/>
        <end position="1150"/>
    </location>
</feature>
<feature type="compositionally biased region" description="Low complexity" evidence="1">
    <location>
        <begin position="1887"/>
        <end position="1896"/>
    </location>
</feature>
<feature type="compositionally biased region" description="Polar residues" evidence="1">
    <location>
        <begin position="1549"/>
        <end position="1591"/>
    </location>
</feature>
<feature type="region of interest" description="Disordered" evidence="1">
    <location>
        <begin position="1309"/>
        <end position="1376"/>
    </location>
</feature>